<keyword evidence="5" id="KW-0699">rRNA-binding</keyword>
<dbReference type="Pfam" id="PF00673">
    <property type="entry name" value="Ribosomal_L5_C"/>
    <property type="match status" value="1"/>
</dbReference>
<proteinExistence type="inferred from homology"/>
<dbReference type="InterPro" id="IPR002132">
    <property type="entry name" value="Ribosomal_uL5"/>
</dbReference>
<dbReference type="Gene3D" id="3.30.1440.10">
    <property type="match status" value="1"/>
</dbReference>
<evidence type="ECO:0000256" key="6">
    <source>
        <dbReference type="RuleBase" id="RU003930"/>
    </source>
</evidence>
<dbReference type="FunFam" id="3.30.1440.10:FF:000001">
    <property type="entry name" value="50S ribosomal protein L5"/>
    <property type="match status" value="1"/>
</dbReference>
<dbReference type="NCBIfam" id="NF000585">
    <property type="entry name" value="PRK00010.1"/>
    <property type="match status" value="1"/>
</dbReference>
<dbReference type="GO" id="GO:0005840">
    <property type="term" value="C:ribosome"/>
    <property type="evidence" value="ECO:0007669"/>
    <property type="project" value="UniProtKB-KW"/>
</dbReference>
<comment type="function">
    <text evidence="5">This is 1 of the proteins that bind and probably mediate the attachment of the 5S RNA into the large ribosomal subunit, where it forms part of the central protuberance. In the 70S ribosome it contacts protein S13 of the 30S subunit (bridge B1b), connecting the 2 subunits; this bridge is implicated in subunit movement. Contacts the P site tRNA; the 5S rRNA and some of its associated proteins might help stabilize positioning of ribosome-bound tRNAs.</text>
</comment>
<feature type="domain" description="Large ribosomal subunit protein uL5 C-terminal" evidence="8">
    <location>
        <begin position="87"/>
        <end position="180"/>
    </location>
</feature>
<dbReference type="PANTHER" id="PTHR11994">
    <property type="entry name" value="60S RIBOSOMAL PROTEIN L11-RELATED"/>
    <property type="match status" value="1"/>
</dbReference>
<dbReference type="InterPro" id="IPR031309">
    <property type="entry name" value="Ribosomal_uL5_C"/>
</dbReference>
<dbReference type="PIRSF" id="PIRSF002161">
    <property type="entry name" value="Ribosomal_L5"/>
    <property type="match status" value="1"/>
</dbReference>
<accession>A0A517SRJ4</accession>
<name>A0A517SRJ4_9BACT</name>
<evidence type="ECO:0000313" key="10">
    <source>
        <dbReference type="Proteomes" id="UP000315003"/>
    </source>
</evidence>
<dbReference type="InterPro" id="IPR022803">
    <property type="entry name" value="Ribosomal_uL5_dom_sf"/>
</dbReference>
<dbReference type="HAMAP" id="MF_01333_B">
    <property type="entry name" value="Ribosomal_uL5_B"/>
    <property type="match status" value="1"/>
</dbReference>
<evidence type="ECO:0000256" key="3">
    <source>
        <dbReference type="ARBA" id="ARBA00023274"/>
    </source>
</evidence>
<dbReference type="GO" id="GO:0000049">
    <property type="term" value="F:tRNA binding"/>
    <property type="evidence" value="ECO:0007669"/>
    <property type="project" value="UniProtKB-UniRule"/>
</dbReference>
<evidence type="ECO:0000256" key="2">
    <source>
        <dbReference type="ARBA" id="ARBA00022980"/>
    </source>
</evidence>
<evidence type="ECO:0000313" key="9">
    <source>
        <dbReference type="EMBL" id="QDT58729.1"/>
    </source>
</evidence>
<protein>
    <recommendedName>
        <fullName evidence="4 5">Large ribosomal subunit protein uL5</fullName>
    </recommendedName>
</protein>
<dbReference type="Proteomes" id="UP000315003">
    <property type="component" value="Chromosome"/>
</dbReference>
<dbReference type="PROSITE" id="PS00358">
    <property type="entry name" value="RIBOSOMAL_L5"/>
    <property type="match status" value="1"/>
</dbReference>
<dbReference type="InterPro" id="IPR020930">
    <property type="entry name" value="Ribosomal_uL5_bac-type"/>
</dbReference>
<evidence type="ECO:0000256" key="1">
    <source>
        <dbReference type="ARBA" id="ARBA00008553"/>
    </source>
</evidence>
<comment type="similarity">
    <text evidence="1 5 6">Belongs to the universal ribosomal protein uL5 family.</text>
</comment>
<dbReference type="OrthoDB" id="9806626at2"/>
<organism evidence="9 10">
    <name type="scientific">Stieleria bergensis</name>
    <dbReference type="NCBI Taxonomy" id="2528025"/>
    <lineage>
        <taxon>Bacteria</taxon>
        <taxon>Pseudomonadati</taxon>
        <taxon>Planctomycetota</taxon>
        <taxon>Planctomycetia</taxon>
        <taxon>Pirellulales</taxon>
        <taxon>Pirellulaceae</taxon>
        <taxon>Stieleria</taxon>
    </lineage>
</organism>
<dbReference type="InterPro" id="IPR031310">
    <property type="entry name" value="Ribosomal_uL5_N"/>
</dbReference>
<keyword evidence="5" id="KW-0694">RNA-binding</keyword>
<feature type="domain" description="Large ribosomal subunit protein uL5 N-terminal" evidence="7">
    <location>
        <begin position="27"/>
        <end position="83"/>
    </location>
</feature>
<keyword evidence="10" id="KW-1185">Reference proteome</keyword>
<keyword evidence="2 5" id="KW-0689">Ribosomal protein</keyword>
<evidence type="ECO:0000259" key="7">
    <source>
        <dbReference type="Pfam" id="PF00281"/>
    </source>
</evidence>
<dbReference type="AlphaFoldDB" id="A0A517SRJ4"/>
<dbReference type="SUPFAM" id="SSF55282">
    <property type="entry name" value="RL5-like"/>
    <property type="match status" value="1"/>
</dbReference>
<gene>
    <name evidence="5 9" type="primary">rplE</name>
    <name evidence="9" type="ORF">SV7mr_12270</name>
</gene>
<reference evidence="9 10" key="1">
    <citation type="submission" date="2019-02" db="EMBL/GenBank/DDBJ databases">
        <title>Deep-cultivation of Planctomycetes and their phenomic and genomic characterization uncovers novel biology.</title>
        <authorList>
            <person name="Wiegand S."/>
            <person name="Jogler M."/>
            <person name="Boedeker C."/>
            <person name="Pinto D."/>
            <person name="Vollmers J."/>
            <person name="Rivas-Marin E."/>
            <person name="Kohn T."/>
            <person name="Peeters S.H."/>
            <person name="Heuer A."/>
            <person name="Rast P."/>
            <person name="Oberbeckmann S."/>
            <person name="Bunk B."/>
            <person name="Jeske O."/>
            <person name="Meyerdierks A."/>
            <person name="Storesund J.E."/>
            <person name="Kallscheuer N."/>
            <person name="Luecker S."/>
            <person name="Lage O.M."/>
            <person name="Pohl T."/>
            <person name="Merkel B.J."/>
            <person name="Hornburger P."/>
            <person name="Mueller R.-W."/>
            <person name="Bruemmer F."/>
            <person name="Labrenz M."/>
            <person name="Spormann A.M."/>
            <person name="Op den Camp H."/>
            <person name="Overmann J."/>
            <person name="Amann R."/>
            <person name="Jetten M.S.M."/>
            <person name="Mascher T."/>
            <person name="Medema M.H."/>
            <person name="Devos D.P."/>
            <person name="Kaster A.-K."/>
            <person name="Ovreas L."/>
            <person name="Rohde M."/>
            <person name="Galperin M.Y."/>
            <person name="Jogler C."/>
        </authorList>
    </citation>
    <scope>NUCLEOTIDE SEQUENCE [LARGE SCALE GENOMIC DNA]</scope>
    <source>
        <strain evidence="9 10">SV_7m_r</strain>
    </source>
</reference>
<evidence type="ECO:0000256" key="4">
    <source>
        <dbReference type="ARBA" id="ARBA00035245"/>
    </source>
</evidence>
<dbReference type="EMBL" id="CP036272">
    <property type="protein sequence ID" value="QDT58729.1"/>
    <property type="molecule type" value="Genomic_DNA"/>
</dbReference>
<dbReference type="GO" id="GO:0006412">
    <property type="term" value="P:translation"/>
    <property type="evidence" value="ECO:0007669"/>
    <property type="project" value="UniProtKB-UniRule"/>
</dbReference>
<dbReference type="GO" id="GO:0019843">
    <property type="term" value="F:rRNA binding"/>
    <property type="evidence" value="ECO:0007669"/>
    <property type="project" value="UniProtKB-UniRule"/>
</dbReference>
<evidence type="ECO:0000259" key="8">
    <source>
        <dbReference type="Pfam" id="PF00673"/>
    </source>
</evidence>
<evidence type="ECO:0000256" key="5">
    <source>
        <dbReference type="HAMAP-Rule" id="MF_01333"/>
    </source>
</evidence>
<dbReference type="GO" id="GO:1990904">
    <property type="term" value="C:ribonucleoprotein complex"/>
    <property type="evidence" value="ECO:0007669"/>
    <property type="project" value="UniProtKB-KW"/>
</dbReference>
<dbReference type="RefSeq" id="WP_145270081.1">
    <property type="nucleotide sequence ID" value="NZ_CP036272.1"/>
</dbReference>
<dbReference type="InterPro" id="IPR020929">
    <property type="entry name" value="Ribosomal_uL5_CS"/>
</dbReference>
<dbReference type="Pfam" id="PF00281">
    <property type="entry name" value="Ribosomal_L5"/>
    <property type="match status" value="1"/>
</dbReference>
<comment type="subunit">
    <text evidence="5">Part of the 50S ribosomal subunit; part of the 5S rRNA/L5/L18/L25 subcomplex. Contacts the 5S rRNA and the P site tRNA. Forms a bridge to the 30S subunit in the 70S ribosome.</text>
</comment>
<keyword evidence="5" id="KW-0820">tRNA-binding</keyword>
<dbReference type="GO" id="GO:0003735">
    <property type="term" value="F:structural constituent of ribosome"/>
    <property type="evidence" value="ECO:0007669"/>
    <property type="project" value="InterPro"/>
</dbReference>
<keyword evidence="3 5" id="KW-0687">Ribonucleoprotein</keyword>
<sequence>MTYVPRLQTAYEESIRAKLIEAYGYSNPHQIPRLEKVTLNMGVGQAVGDKKVLDLAYDAMTQISGQKPVTTYARKSIAGFRLREGMPIGCMVTLRRAKMYEFLDRLVALVLPRVRDFRGINRKAFDGNGNYTMGLTEQLVFPELNPDKFTRPQGMNLTFVTSAKTDDEARTLLELFGMPFKAAPEKSGAA</sequence>